<protein>
    <submittedName>
        <fullName evidence="1">Uncharacterized protein</fullName>
    </submittedName>
</protein>
<dbReference type="EMBL" id="JAURVH010001530">
    <property type="protein sequence ID" value="KAK5906038.1"/>
    <property type="molecule type" value="Genomic_DNA"/>
</dbReference>
<organism evidence="1 2">
    <name type="scientific">Champsocephalus gunnari</name>
    <name type="common">Mackerel icefish</name>
    <dbReference type="NCBI Taxonomy" id="52237"/>
    <lineage>
        <taxon>Eukaryota</taxon>
        <taxon>Metazoa</taxon>
        <taxon>Chordata</taxon>
        <taxon>Craniata</taxon>
        <taxon>Vertebrata</taxon>
        <taxon>Euteleostomi</taxon>
        <taxon>Actinopterygii</taxon>
        <taxon>Neopterygii</taxon>
        <taxon>Teleostei</taxon>
        <taxon>Neoteleostei</taxon>
        <taxon>Acanthomorphata</taxon>
        <taxon>Eupercaria</taxon>
        <taxon>Perciformes</taxon>
        <taxon>Notothenioidei</taxon>
        <taxon>Channichthyidae</taxon>
        <taxon>Champsocephalus</taxon>
    </lineage>
</organism>
<gene>
    <name evidence="1" type="ORF">CgunFtcFv8_001939</name>
</gene>
<proteinExistence type="predicted"/>
<dbReference type="AlphaFoldDB" id="A0AAN8H862"/>
<comment type="caution">
    <text evidence="1">The sequence shown here is derived from an EMBL/GenBank/DDBJ whole genome shotgun (WGS) entry which is preliminary data.</text>
</comment>
<keyword evidence="2" id="KW-1185">Reference proteome</keyword>
<reference evidence="1 2" key="1">
    <citation type="journal article" date="2023" name="Mol. Biol. Evol.">
        <title>Genomics of Secondarily Temperate Adaptation in the Only Non-Antarctic Icefish.</title>
        <authorList>
            <person name="Rivera-Colon A.G."/>
            <person name="Rayamajhi N."/>
            <person name="Minhas B.F."/>
            <person name="Madrigal G."/>
            <person name="Bilyk K.T."/>
            <person name="Yoon V."/>
            <person name="Hune M."/>
            <person name="Gregory S."/>
            <person name="Cheng C.H.C."/>
            <person name="Catchen J.M."/>
        </authorList>
    </citation>
    <scope>NUCLEOTIDE SEQUENCE [LARGE SCALE GENOMIC DNA]</scope>
    <source>
        <tissue evidence="1">White muscle</tissue>
    </source>
</reference>
<dbReference type="Proteomes" id="UP001331515">
    <property type="component" value="Unassembled WGS sequence"/>
</dbReference>
<evidence type="ECO:0000313" key="1">
    <source>
        <dbReference type="EMBL" id="KAK5906038.1"/>
    </source>
</evidence>
<name>A0AAN8H862_CHAGU</name>
<sequence length="128" mass="14731">MILHSLMHAGLSSKKAAKGDGHRKRHEWIERDLKKEGHWQCYKHPGCSFYCDKDYCAAARGLAPLPADGVGSGFLQLLHMLLEKLWGRVWSSKGMGGTLKQVPVVRWLQVLRHFKLWQKETAFLFRCE</sequence>
<accession>A0AAN8H862</accession>
<evidence type="ECO:0000313" key="2">
    <source>
        <dbReference type="Proteomes" id="UP001331515"/>
    </source>
</evidence>